<gene>
    <name evidence="1" type="ORF">THSYN_11645</name>
</gene>
<dbReference type="KEGG" id="tsy:THSYN_11645"/>
<dbReference type="EMBL" id="CP020370">
    <property type="protein sequence ID" value="AUB81541.1"/>
    <property type="molecule type" value="Genomic_DNA"/>
</dbReference>
<dbReference type="Proteomes" id="UP000232638">
    <property type="component" value="Chromosome"/>
</dbReference>
<accession>A0A2K8U928</accession>
<organism evidence="1 2">
    <name type="scientific">Candidatus Thiodictyon syntrophicum</name>
    <dbReference type="NCBI Taxonomy" id="1166950"/>
    <lineage>
        <taxon>Bacteria</taxon>
        <taxon>Pseudomonadati</taxon>
        <taxon>Pseudomonadota</taxon>
        <taxon>Gammaproteobacteria</taxon>
        <taxon>Chromatiales</taxon>
        <taxon>Chromatiaceae</taxon>
        <taxon>Thiodictyon</taxon>
    </lineage>
</organism>
<evidence type="ECO:0000313" key="1">
    <source>
        <dbReference type="EMBL" id="AUB81541.1"/>
    </source>
</evidence>
<evidence type="ECO:0000313" key="2">
    <source>
        <dbReference type="Proteomes" id="UP000232638"/>
    </source>
</evidence>
<name>A0A2K8U928_9GAMM</name>
<dbReference type="OrthoDB" id="5772777at2"/>
<sequence>MADDYDSPWKEILGDYFPDFMAFFFPDAAAEIDWSLGFESLDKELSQVVQDAELGRRYADKLLKVHRIGGGEEWVLVHIEVQGQSEADFPRRMFVYAYRLYDRYARDIASLAVLADTTADWRPDRFEIGCWGSRLGIRFPNVKLLDYASRQGELETEDNPFATVVLAHLAAQETHGDAQARYRRKLKLTRRLYERGLSRQRIIDLYRFLDWILRLPDDLELQYTDAIFAIEESLKMPYMSFVERRGQTRGEALGQTRGVSLVLHGLLEQRFGPLSAETLERLDQAEPERLMAWSLRVLDAGSLDEVFAEGP</sequence>
<protein>
    <recommendedName>
        <fullName evidence="3">Cytosolic protein</fullName>
    </recommendedName>
</protein>
<dbReference type="PANTHER" id="PTHR35586">
    <property type="entry name" value="SLL1691 PROTEIN"/>
    <property type="match status" value="1"/>
</dbReference>
<reference evidence="1 2" key="1">
    <citation type="submission" date="2017-03" db="EMBL/GenBank/DDBJ databases">
        <title>Complete genome sequence of Candidatus 'Thiodictyon syntrophicum' sp. nov. strain Cad16T, a photolithoautotroph purple sulfur bacterium isolated from an alpine meromictic lake.</title>
        <authorList>
            <person name="Luedin S.M."/>
            <person name="Pothier J.F."/>
            <person name="Danza F."/>
            <person name="Storelli N."/>
            <person name="Wittwer M."/>
            <person name="Tonolla M."/>
        </authorList>
    </citation>
    <scope>NUCLEOTIDE SEQUENCE [LARGE SCALE GENOMIC DNA]</scope>
    <source>
        <strain evidence="1 2">Cad16T</strain>
    </source>
</reference>
<proteinExistence type="predicted"/>
<keyword evidence="2" id="KW-1185">Reference proteome</keyword>
<evidence type="ECO:0008006" key="3">
    <source>
        <dbReference type="Google" id="ProtNLM"/>
    </source>
</evidence>
<dbReference type="AlphaFoldDB" id="A0A2K8U928"/>
<dbReference type="PANTHER" id="PTHR35586:SF1">
    <property type="entry name" value="SLL1691 PROTEIN"/>
    <property type="match status" value="1"/>
</dbReference>
<dbReference type="RefSeq" id="WP_100919309.1">
    <property type="nucleotide sequence ID" value="NZ_CP020370.1"/>
</dbReference>